<reference evidence="3" key="1">
    <citation type="journal article" date="2019" name="Int. J. Syst. Evol. Microbiol.">
        <title>The Global Catalogue of Microorganisms (GCM) 10K type strain sequencing project: providing services to taxonomists for standard genome sequencing and annotation.</title>
        <authorList>
            <consortium name="The Broad Institute Genomics Platform"/>
            <consortium name="The Broad Institute Genome Sequencing Center for Infectious Disease"/>
            <person name="Wu L."/>
            <person name="Ma J."/>
        </authorList>
    </citation>
    <scope>NUCLEOTIDE SEQUENCE [LARGE SCALE GENOMIC DNA]</scope>
    <source>
        <strain evidence="3">JCM 17068</strain>
    </source>
</reference>
<proteinExistence type="predicted"/>
<evidence type="ECO:0000313" key="2">
    <source>
        <dbReference type="EMBL" id="GAA4043018.1"/>
    </source>
</evidence>
<evidence type="ECO:0000313" key="3">
    <source>
        <dbReference type="Proteomes" id="UP001500426"/>
    </source>
</evidence>
<organism evidence="2 3">
    <name type="scientific">Flavobacterium chungnamense</name>
    <dbReference type="NCBI Taxonomy" id="706182"/>
    <lineage>
        <taxon>Bacteria</taxon>
        <taxon>Pseudomonadati</taxon>
        <taxon>Bacteroidota</taxon>
        <taxon>Flavobacteriia</taxon>
        <taxon>Flavobacteriales</taxon>
        <taxon>Flavobacteriaceae</taxon>
        <taxon>Flavobacterium</taxon>
    </lineage>
</organism>
<feature type="transmembrane region" description="Helical" evidence="1">
    <location>
        <begin position="28"/>
        <end position="48"/>
    </location>
</feature>
<sequence>MKKYLFLLPEFFIISLSIFWFLDNYLGSGHINYFTVVVFIIVSLQLFIKNKIVGIILGSVFFLFGLYMILAVLSEFKKFATIDFSAIQLISVGFLICFVLIAASIGMFYKSIPKKI</sequence>
<feature type="transmembrane region" description="Helical" evidence="1">
    <location>
        <begin position="86"/>
        <end position="109"/>
    </location>
</feature>
<protein>
    <recommendedName>
        <fullName evidence="4">Permease</fullName>
    </recommendedName>
</protein>
<evidence type="ECO:0008006" key="4">
    <source>
        <dbReference type="Google" id="ProtNLM"/>
    </source>
</evidence>
<dbReference type="Proteomes" id="UP001500426">
    <property type="component" value="Unassembled WGS sequence"/>
</dbReference>
<keyword evidence="1" id="KW-1133">Transmembrane helix</keyword>
<keyword evidence="1" id="KW-0812">Transmembrane</keyword>
<feature type="transmembrane region" description="Helical" evidence="1">
    <location>
        <begin position="5"/>
        <end position="22"/>
    </location>
</feature>
<comment type="caution">
    <text evidence="2">The sequence shown here is derived from an EMBL/GenBank/DDBJ whole genome shotgun (WGS) entry which is preliminary data.</text>
</comment>
<gene>
    <name evidence="2" type="ORF">GCM10022388_04970</name>
</gene>
<keyword evidence="3" id="KW-1185">Reference proteome</keyword>
<dbReference type="EMBL" id="BAABCS010000004">
    <property type="protein sequence ID" value="GAA4043018.1"/>
    <property type="molecule type" value="Genomic_DNA"/>
</dbReference>
<name>A0ABP7UHM1_9FLAO</name>
<keyword evidence="1" id="KW-0472">Membrane</keyword>
<dbReference type="RefSeq" id="WP_345090211.1">
    <property type="nucleotide sequence ID" value="NZ_BAABCS010000004.1"/>
</dbReference>
<evidence type="ECO:0000256" key="1">
    <source>
        <dbReference type="SAM" id="Phobius"/>
    </source>
</evidence>
<accession>A0ABP7UHM1</accession>
<feature type="transmembrane region" description="Helical" evidence="1">
    <location>
        <begin position="55"/>
        <end position="74"/>
    </location>
</feature>